<feature type="compositionally biased region" description="Polar residues" evidence="1">
    <location>
        <begin position="37"/>
        <end position="59"/>
    </location>
</feature>
<accession>A0A7S3D4R7</accession>
<evidence type="ECO:0000256" key="1">
    <source>
        <dbReference type="SAM" id="MobiDB-lite"/>
    </source>
</evidence>
<gene>
    <name evidence="2" type="ORF">PBIL07802_LOCUS8060</name>
</gene>
<evidence type="ECO:0000313" key="2">
    <source>
        <dbReference type="EMBL" id="CAE0245877.1"/>
    </source>
</evidence>
<feature type="region of interest" description="Disordered" evidence="1">
    <location>
        <begin position="10"/>
        <end position="76"/>
    </location>
</feature>
<reference evidence="2" key="1">
    <citation type="submission" date="2021-01" db="EMBL/GenBank/DDBJ databases">
        <authorList>
            <person name="Corre E."/>
            <person name="Pelletier E."/>
            <person name="Niang G."/>
            <person name="Scheremetjew M."/>
            <person name="Finn R."/>
            <person name="Kale V."/>
            <person name="Holt S."/>
            <person name="Cochrane G."/>
            <person name="Meng A."/>
            <person name="Brown T."/>
            <person name="Cohen L."/>
        </authorList>
    </citation>
    <scope>NUCLEOTIDE SEQUENCE</scope>
    <source>
        <strain evidence="2">NIES-2562</strain>
    </source>
</reference>
<dbReference type="AlphaFoldDB" id="A0A7S3D4R7"/>
<organism evidence="2">
    <name type="scientific">Palpitomonas bilix</name>
    <dbReference type="NCBI Taxonomy" id="652834"/>
    <lineage>
        <taxon>Eukaryota</taxon>
        <taxon>Eukaryota incertae sedis</taxon>
    </lineage>
</organism>
<feature type="compositionally biased region" description="Basic and acidic residues" evidence="1">
    <location>
        <begin position="120"/>
        <end position="147"/>
    </location>
</feature>
<name>A0A7S3D4R7_9EUKA</name>
<dbReference type="EMBL" id="HBIB01012339">
    <property type="protein sequence ID" value="CAE0245877.1"/>
    <property type="molecule type" value="Transcribed_RNA"/>
</dbReference>
<feature type="compositionally biased region" description="Gly residues" evidence="1">
    <location>
        <begin position="15"/>
        <end position="32"/>
    </location>
</feature>
<proteinExistence type="predicted"/>
<sequence>MEEWLIADWWREGGGEGGGGGGEEGGSEGGGRPPLPTRTQLSVESLANMSSTDGLSTRTPAPPPVKPAAGEGGGHTYRRKLNRALRQIHAGLVRQRFEKKVEMGEKLHLGDAGEYLSAQIEEKKVQDERQREEEEEGESKREGGGEE</sequence>
<feature type="region of interest" description="Disordered" evidence="1">
    <location>
        <begin position="109"/>
        <end position="147"/>
    </location>
</feature>
<protein>
    <submittedName>
        <fullName evidence="2">Uncharacterized protein</fullName>
    </submittedName>
</protein>